<evidence type="ECO:0000256" key="5">
    <source>
        <dbReference type="ARBA" id="ARBA00022741"/>
    </source>
</evidence>
<dbReference type="InterPro" id="IPR006001">
    <property type="entry name" value="Therm_gnt_kin"/>
</dbReference>
<evidence type="ECO:0000256" key="6">
    <source>
        <dbReference type="ARBA" id="ARBA00022777"/>
    </source>
</evidence>
<dbReference type="AlphaFoldDB" id="A0AAD3XW50"/>
<proteinExistence type="inferred from homology"/>
<dbReference type="PANTHER" id="PTHR43442:SF3">
    <property type="entry name" value="GLUCONOKINASE-RELATED"/>
    <property type="match status" value="1"/>
</dbReference>
<dbReference type="GO" id="GO:0005975">
    <property type="term" value="P:carbohydrate metabolic process"/>
    <property type="evidence" value="ECO:0007669"/>
    <property type="project" value="InterPro"/>
</dbReference>
<comment type="catalytic activity">
    <reaction evidence="8 9">
        <text>D-gluconate + ATP = 6-phospho-D-gluconate + ADP + H(+)</text>
        <dbReference type="Rhea" id="RHEA:19433"/>
        <dbReference type="ChEBI" id="CHEBI:15378"/>
        <dbReference type="ChEBI" id="CHEBI:18391"/>
        <dbReference type="ChEBI" id="CHEBI:30616"/>
        <dbReference type="ChEBI" id="CHEBI:58759"/>
        <dbReference type="ChEBI" id="CHEBI:456216"/>
        <dbReference type="EC" id="2.7.1.12"/>
    </reaction>
</comment>
<dbReference type="PRINTS" id="PR01100">
    <property type="entry name" value="SHIKIMTKNASE"/>
</dbReference>
<name>A0AAD3XW50_NEPGR</name>
<comment type="caution">
    <text evidence="10">The sequence shown here is derived from an EMBL/GenBank/DDBJ whole genome shotgun (WGS) entry which is preliminary data.</text>
</comment>
<evidence type="ECO:0000313" key="10">
    <source>
        <dbReference type="EMBL" id="GMH18450.1"/>
    </source>
</evidence>
<dbReference type="EC" id="2.7.1.12" evidence="3 9"/>
<dbReference type="Pfam" id="PF13671">
    <property type="entry name" value="AAA_33"/>
    <property type="match status" value="1"/>
</dbReference>
<dbReference type="EMBL" id="BSYO01000019">
    <property type="protein sequence ID" value="GMH18450.1"/>
    <property type="molecule type" value="Genomic_DNA"/>
</dbReference>
<evidence type="ECO:0000256" key="7">
    <source>
        <dbReference type="ARBA" id="ARBA00022840"/>
    </source>
</evidence>
<organism evidence="10 11">
    <name type="scientific">Nepenthes gracilis</name>
    <name type="common">Slender pitcher plant</name>
    <dbReference type="NCBI Taxonomy" id="150966"/>
    <lineage>
        <taxon>Eukaryota</taxon>
        <taxon>Viridiplantae</taxon>
        <taxon>Streptophyta</taxon>
        <taxon>Embryophyta</taxon>
        <taxon>Tracheophyta</taxon>
        <taxon>Spermatophyta</taxon>
        <taxon>Magnoliopsida</taxon>
        <taxon>eudicotyledons</taxon>
        <taxon>Gunneridae</taxon>
        <taxon>Pentapetalae</taxon>
        <taxon>Caryophyllales</taxon>
        <taxon>Nepenthaceae</taxon>
        <taxon>Nepenthes</taxon>
    </lineage>
</organism>
<keyword evidence="4 9" id="KW-0808">Transferase</keyword>
<evidence type="ECO:0000256" key="9">
    <source>
        <dbReference type="RuleBase" id="RU363066"/>
    </source>
</evidence>
<sequence length="182" mass="19766">MASLKPGAAIVIMGVSGAGKTTIGKLLAEGMNCDFLDADDFHSESNKEKMMNGIPLIDEDRIPWLEALHNALAEYIASGKTVVLACSALKNNYREILRKAYPRYQSGTPASWVKFVLLDVSAEILTDRLNKRAAEAKHFMPGSLLRSQLDLLAIDASEGVLQVDGTQSPATIVSTIKDSIFR</sequence>
<comment type="pathway">
    <text evidence="1 9">Carbohydrate acid metabolism; D-gluconate degradation.</text>
</comment>
<gene>
    <name evidence="10" type="ORF">Nepgr_020291</name>
</gene>
<evidence type="ECO:0000256" key="1">
    <source>
        <dbReference type="ARBA" id="ARBA00004875"/>
    </source>
</evidence>
<protein>
    <recommendedName>
        <fullName evidence="3 9">Gluconokinase</fullName>
        <ecNumber evidence="3 9">2.7.1.12</ecNumber>
    </recommendedName>
</protein>
<dbReference type="Gene3D" id="3.40.50.300">
    <property type="entry name" value="P-loop containing nucleotide triphosphate hydrolases"/>
    <property type="match status" value="1"/>
</dbReference>
<dbReference type="FunFam" id="3.40.50.300:FF:000522">
    <property type="entry name" value="Gluconokinase"/>
    <property type="match status" value="1"/>
</dbReference>
<evidence type="ECO:0000256" key="3">
    <source>
        <dbReference type="ARBA" id="ARBA00012054"/>
    </source>
</evidence>
<dbReference type="GO" id="GO:0005737">
    <property type="term" value="C:cytoplasm"/>
    <property type="evidence" value="ECO:0007669"/>
    <property type="project" value="TreeGrafter"/>
</dbReference>
<evidence type="ECO:0000256" key="2">
    <source>
        <dbReference type="ARBA" id="ARBA00008420"/>
    </source>
</evidence>
<dbReference type="GO" id="GO:0005524">
    <property type="term" value="F:ATP binding"/>
    <property type="evidence" value="ECO:0007669"/>
    <property type="project" value="UniProtKB-KW"/>
</dbReference>
<dbReference type="GO" id="GO:0046316">
    <property type="term" value="F:gluconokinase activity"/>
    <property type="evidence" value="ECO:0007669"/>
    <property type="project" value="UniProtKB-EC"/>
</dbReference>
<dbReference type="NCBIfam" id="TIGR01313">
    <property type="entry name" value="therm_gnt_kin"/>
    <property type="match status" value="1"/>
</dbReference>
<evidence type="ECO:0000256" key="8">
    <source>
        <dbReference type="ARBA" id="ARBA00048090"/>
    </source>
</evidence>
<keyword evidence="6 9" id="KW-0418">Kinase</keyword>
<dbReference type="InterPro" id="IPR027417">
    <property type="entry name" value="P-loop_NTPase"/>
</dbReference>
<comment type="similarity">
    <text evidence="2 9">Belongs to the gluconokinase GntK/GntV family.</text>
</comment>
<evidence type="ECO:0000313" key="11">
    <source>
        <dbReference type="Proteomes" id="UP001279734"/>
    </source>
</evidence>
<dbReference type="CDD" id="cd02021">
    <property type="entry name" value="GntK"/>
    <property type="match status" value="1"/>
</dbReference>
<keyword evidence="11" id="KW-1185">Reference proteome</keyword>
<accession>A0AAD3XW50</accession>
<reference evidence="10" key="1">
    <citation type="submission" date="2023-05" db="EMBL/GenBank/DDBJ databases">
        <title>Nepenthes gracilis genome sequencing.</title>
        <authorList>
            <person name="Fukushima K."/>
        </authorList>
    </citation>
    <scope>NUCLEOTIDE SEQUENCE</scope>
    <source>
        <strain evidence="10">SING2019-196</strain>
    </source>
</reference>
<dbReference type="PANTHER" id="PTHR43442">
    <property type="entry name" value="GLUCONOKINASE-RELATED"/>
    <property type="match status" value="1"/>
</dbReference>
<dbReference type="Proteomes" id="UP001279734">
    <property type="component" value="Unassembled WGS sequence"/>
</dbReference>
<evidence type="ECO:0000256" key="4">
    <source>
        <dbReference type="ARBA" id="ARBA00022679"/>
    </source>
</evidence>
<dbReference type="SUPFAM" id="SSF52540">
    <property type="entry name" value="P-loop containing nucleoside triphosphate hydrolases"/>
    <property type="match status" value="1"/>
</dbReference>
<keyword evidence="7 9" id="KW-0067">ATP-binding</keyword>
<keyword evidence="5 9" id="KW-0547">Nucleotide-binding</keyword>